<reference evidence="11" key="1">
    <citation type="submission" date="2015-06" db="EMBL/GenBank/DDBJ databases">
        <title>Complete genome sequence and metabolic analysis of phthalate degradation pathway in Gordonia sp. QH-11.</title>
        <authorList>
            <person name="Jin D."/>
            <person name="Kong X."/>
            <person name="Bai Z."/>
        </authorList>
    </citation>
    <scope>NUCLEOTIDE SEQUENCE [LARGE SCALE GENOMIC DNA]</scope>
    <source>
        <strain evidence="11">QH-11</strain>
    </source>
</reference>
<dbReference type="PANTHER" id="PTHR43289:SF6">
    <property type="entry name" value="SERINE_THREONINE-PROTEIN KINASE NEKL-3"/>
    <property type="match status" value="1"/>
</dbReference>
<dbReference type="SUPFAM" id="SSF56112">
    <property type="entry name" value="Protein kinase-like (PK-like)"/>
    <property type="match status" value="1"/>
</dbReference>
<dbReference type="OrthoDB" id="5169909at2"/>
<evidence type="ECO:0000256" key="5">
    <source>
        <dbReference type="ARBA" id="ARBA00022777"/>
    </source>
</evidence>
<evidence type="ECO:0000259" key="9">
    <source>
        <dbReference type="PROSITE" id="PS50011"/>
    </source>
</evidence>
<dbReference type="RefSeq" id="WP_062391957.1">
    <property type="nucleotide sequence ID" value="NZ_CP011853.1"/>
</dbReference>
<dbReference type="KEGG" id="goq:ACH46_05030"/>
<evidence type="ECO:0000256" key="2">
    <source>
        <dbReference type="ARBA" id="ARBA00022527"/>
    </source>
</evidence>
<dbReference type="SMART" id="SM00220">
    <property type="entry name" value="S_TKc"/>
    <property type="match status" value="1"/>
</dbReference>
<accession>A0A0N9NEI3</accession>
<evidence type="ECO:0000256" key="6">
    <source>
        <dbReference type="ARBA" id="ARBA00022840"/>
    </source>
</evidence>
<reference evidence="10 11" key="2">
    <citation type="journal article" date="2017" name="Int. J. Syst. Evol. Microbiol.">
        <title>Gordonia phthalatica sp. nov., a di-n-butyl phthalate-degrading bacterium isolated from activated sludge.</title>
        <authorList>
            <person name="Jin D."/>
            <person name="Kong X."/>
            <person name="Jia M."/>
            <person name="Yu X."/>
            <person name="Wang X."/>
            <person name="Zhuang X."/>
            <person name="Deng Y."/>
            <person name="Bai Z."/>
        </authorList>
    </citation>
    <scope>NUCLEOTIDE SEQUENCE [LARGE SCALE GENOMIC DNA]</scope>
    <source>
        <strain evidence="10 11">QH-11</strain>
    </source>
</reference>
<feature type="region of interest" description="Disordered" evidence="8">
    <location>
        <begin position="341"/>
        <end position="406"/>
    </location>
</feature>
<evidence type="ECO:0000256" key="1">
    <source>
        <dbReference type="ARBA" id="ARBA00012513"/>
    </source>
</evidence>
<keyword evidence="4 7" id="KW-0547">Nucleotide-binding</keyword>
<dbReference type="PROSITE" id="PS50011">
    <property type="entry name" value="PROTEIN_KINASE_DOM"/>
    <property type="match status" value="1"/>
</dbReference>
<dbReference type="EMBL" id="CP011853">
    <property type="protein sequence ID" value="ALG83993.1"/>
    <property type="molecule type" value="Genomic_DNA"/>
</dbReference>
<dbReference type="InterPro" id="IPR008271">
    <property type="entry name" value="Ser/Thr_kinase_AS"/>
</dbReference>
<dbReference type="PROSITE" id="PS00107">
    <property type="entry name" value="PROTEIN_KINASE_ATP"/>
    <property type="match status" value="1"/>
</dbReference>
<dbReference type="AlphaFoldDB" id="A0A0N9NEI3"/>
<feature type="compositionally biased region" description="Polar residues" evidence="8">
    <location>
        <begin position="341"/>
        <end position="351"/>
    </location>
</feature>
<dbReference type="InterPro" id="IPR000719">
    <property type="entry name" value="Prot_kinase_dom"/>
</dbReference>
<dbReference type="Pfam" id="PF00069">
    <property type="entry name" value="Pkinase"/>
    <property type="match status" value="1"/>
</dbReference>
<protein>
    <recommendedName>
        <fullName evidence="1">non-specific serine/threonine protein kinase</fullName>
        <ecNumber evidence="1">2.7.11.1</ecNumber>
    </recommendedName>
</protein>
<feature type="binding site" evidence="7">
    <location>
        <position position="43"/>
    </location>
    <ligand>
        <name>ATP</name>
        <dbReference type="ChEBI" id="CHEBI:30616"/>
    </ligand>
</feature>
<organism evidence="10 11">
    <name type="scientific">Gordonia phthalatica</name>
    <dbReference type="NCBI Taxonomy" id="1136941"/>
    <lineage>
        <taxon>Bacteria</taxon>
        <taxon>Bacillati</taxon>
        <taxon>Actinomycetota</taxon>
        <taxon>Actinomycetes</taxon>
        <taxon>Mycobacteriales</taxon>
        <taxon>Gordoniaceae</taxon>
        <taxon>Gordonia</taxon>
    </lineage>
</organism>
<dbReference type="STRING" id="1136941.ACH46_05030"/>
<keyword evidence="3" id="KW-0808">Transferase</keyword>
<keyword evidence="5 10" id="KW-0418">Kinase</keyword>
<evidence type="ECO:0000313" key="10">
    <source>
        <dbReference type="EMBL" id="ALG83993.1"/>
    </source>
</evidence>
<feature type="compositionally biased region" description="Low complexity" evidence="8">
    <location>
        <begin position="352"/>
        <end position="394"/>
    </location>
</feature>
<keyword evidence="2 10" id="KW-0723">Serine/threonine-protein kinase</keyword>
<sequence length="503" mass="52250">MTSPDRSGTVLGRYRLVQLLGRGGMGEVYEAVDTDKDRSVALKLLPTALADDDAFRTRFLRESQTVARLNDPHIIPIHDFGELDGQLFLDMRIVRGHDLRSVIKAGPLPPERAVVIVEQVAAALDTAHASGLLHRDVKPENVLLDDRDFAYLADFGLAQSAGQTRLTSTGMAIGSFAYMAPERFGTDVPAGPSSDVYALTCVLYECLTGAQPFAATSIEQIIAGHLSRPVPATETVFDGVIAVGMAKDPAARFPSAGALAAAARDALHGRSPAAHTPTMVAPVRPAGQQTAQAAAAPTYPPLPVAEPAKASRSKTPLIAAAVTAAILLAAGGIGWGVLKNSGGSSPAAETSQAAPAPVTVTQTQAAPTTETTTQASPTQTPATRTTATRTTPAQRGSGDLGLSTPISTPACDGSTIAIVYSATSPGSYASEIQSALAEHPGAQYLRTDQSCASLRQSLNGNPIYAVYYPGSSLADSCAVKARTSSRVNVRRLDDSTPVNTELC</sequence>
<evidence type="ECO:0000256" key="7">
    <source>
        <dbReference type="PROSITE-ProRule" id="PRU10141"/>
    </source>
</evidence>
<dbReference type="Gene3D" id="1.10.510.10">
    <property type="entry name" value="Transferase(Phosphotransferase) domain 1"/>
    <property type="match status" value="1"/>
</dbReference>
<dbReference type="PROSITE" id="PS00108">
    <property type="entry name" value="PROTEIN_KINASE_ST"/>
    <property type="match status" value="1"/>
</dbReference>
<dbReference type="Gene3D" id="3.30.200.20">
    <property type="entry name" value="Phosphorylase Kinase, domain 1"/>
    <property type="match status" value="1"/>
</dbReference>
<dbReference type="GO" id="GO:0005524">
    <property type="term" value="F:ATP binding"/>
    <property type="evidence" value="ECO:0007669"/>
    <property type="project" value="UniProtKB-UniRule"/>
</dbReference>
<dbReference type="GO" id="GO:0004674">
    <property type="term" value="F:protein serine/threonine kinase activity"/>
    <property type="evidence" value="ECO:0007669"/>
    <property type="project" value="UniProtKB-KW"/>
</dbReference>
<evidence type="ECO:0000256" key="3">
    <source>
        <dbReference type="ARBA" id="ARBA00022679"/>
    </source>
</evidence>
<gene>
    <name evidence="10" type="ORF">ACH46_05030</name>
</gene>
<dbReference type="FunFam" id="3.30.200.20:FF:000348">
    <property type="entry name" value="Serine/threonine protein kinase"/>
    <property type="match status" value="1"/>
</dbReference>
<name>A0A0N9NEI3_9ACTN</name>
<dbReference type="InterPro" id="IPR011009">
    <property type="entry name" value="Kinase-like_dom_sf"/>
</dbReference>
<keyword evidence="11" id="KW-1185">Reference proteome</keyword>
<dbReference type="PATRIC" id="fig|1136941.3.peg.1029"/>
<dbReference type="CDD" id="cd14014">
    <property type="entry name" value="STKc_PknB_like"/>
    <property type="match status" value="1"/>
</dbReference>
<dbReference type="EC" id="2.7.11.1" evidence="1"/>
<evidence type="ECO:0000256" key="4">
    <source>
        <dbReference type="ARBA" id="ARBA00022741"/>
    </source>
</evidence>
<evidence type="ECO:0000256" key="8">
    <source>
        <dbReference type="SAM" id="MobiDB-lite"/>
    </source>
</evidence>
<evidence type="ECO:0000313" key="11">
    <source>
        <dbReference type="Proteomes" id="UP000063789"/>
    </source>
</evidence>
<dbReference type="Proteomes" id="UP000063789">
    <property type="component" value="Chromosome"/>
</dbReference>
<keyword evidence="6 7" id="KW-0067">ATP-binding</keyword>
<dbReference type="PANTHER" id="PTHR43289">
    <property type="entry name" value="MITOGEN-ACTIVATED PROTEIN KINASE KINASE KINASE 20-RELATED"/>
    <property type="match status" value="1"/>
</dbReference>
<dbReference type="InterPro" id="IPR017441">
    <property type="entry name" value="Protein_kinase_ATP_BS"/>
</dbReference>
<feature type="domain" description="Protein kinase" evidence="9">
    <location>
        <begin position="14"/>
        <end position="267"/>
    </location>
</feature>
<proteinExistence type="predicted"/>